<dbReference type="AlphaFoldDB" id="A0A409V6X0"/>
<sequence length="170" mass="19119">MSEDKKCKEREDDGSELRIPPYLADYPFRNTSLSWKERVDDLVSRLTMEEIMYQMARGGAGIHGGPAPAVYRLGIGPYQWNTECLRGDVMAGNATAFPEAIGLAATFSPDLIFRVAEATAKEVRAKHNNDVRHGYYYDHTGLSCFSPVINIMRNPLWGRNQDSCLIGKMR</sequence>
<dbReference type="GO" id="GO:0031222">
    <property type="term" value="P:arabinan catabolic process"/>
    <property type="evidence" value="ECO:0007669"/>
    <property type="project" value="TreeGrafter"/>
</dbReference>
<organism evidence="3 4">
    <name type="scientific">Mytilus galloprovincialis</name>
    <name type="common">Mediterranean mussel</name>
    <dbReference type="NCBI Taxonomy" id="29158"/>
    <lineage>
        <taxon>Eukaryota</taxon>
        <taxon>Metazoa</taxon>
        <taxon>Spiralia</taxon>
        <taxon>Lophotrochozoa</taxon>
        <taxon>Mollusca</taxon>
        <taxon>Bivalvia</taxon>
        <taxon>Autobranchia</taxon>
        <taxon>Pteriomorphia</taxon>
        <taxon>Mytilida</taxon>
        <taxon>Mytiloidea</taxon>
        <taxon>Mytilidae</taxon>
        <taxon>Mytilinae</taxon>
        <taxon>Mytilus</taxon>
    </lineage>
</organism>
<reference evidence="3 4" key="1">
    <citation type="journal article" date="2016" name="PLoS ONE">
        <title>A First Insight into the Genome of the Filter-Feeder Mussel Mytilus galloprovincialis.</title>
        <authorList>
            <person name="Murgarella M."/>
            <person name="Puiu D."/>
            <person name="Novoa B."/>
            <person name="Figueras A."/>
            <person name="Posada D."/>
            <person name="Canchaya C."/>
        </authorList>
    </citation>
    <scope>NUCLEOTIDE SEQUENCE [LARGE SCALE GENOMIC DNA]</scope>
    <source>
        <tissue evidence="3">Muscle</tissue>
    </source>
</reference>
<dbReference type="EMBL" id="KV603857">
    <property type="protein sequence ID" value="OPL20616.1"/>
    <property type="molecule type" value="Genomic_DNA"/>
</dbReference>
<evidence type="ECO:0000313" key="4">
    <source>
        <dbReference type="Proteomes" id="UP000266721"/>
    </source>
</evidence>
<evidence type="ECO:0000256" key="1">
    <source>
        <dbReference type="ARBA" id="ARBA00022801"/>
    </source>
</evidence>
<dbReference type="SMR" id="A0A409V6X0"/>
<dbReference type="InterPro" id="IPR001764">
    <property type="entry name" value="Glyco_hydro_3_N"/>
</dbReference>
<dbReference type="GO" id="GO:0046556">
    <property type="term" value="F:alpha-L-arabinofuranosidase activity"/>
    <property type="evidence" value="ECO:0007669"/>
    <property type="project" value="TreeGrafter"/>
</dbReference>
<gene>
    <name evidence="3" type="ORF">AM593_07932</name>
</gene>
<dbReference type="InterPro" id="IPR017853">
    <property type="entry name" value="GH"/>
</dbReference>
<dbReference type="SUPFAM" id="SSF51445">
    <property type="entry name" value="(Trans)glycosidases"/>
    <property type="match status" value="1"/>
</dbReference>
<dbReference type="InterPro" id="IPR036962">
    <property type="entry name" value="Glyco_hydro_3_N_sf"/>
</dbReference>
<accession>A0A409V6X0</accession>
<feature type="domain" description="Glycoside hydrolase family 3 N-terminal" evidence="2">
    <location>
        <begin position="77"/>
        <end position="163"/>
    </location>
</feature>
<dbReference type="Gene3D" id="3.20.20.300">
    <property type="entry name" value="Glycoside hydrolase, family 3, N-terminal domain"/>
    <property type="match status" value="1"/>
</dbReference>
<proteinExistence type="predicted"/>
<evidence type="ECO:0000259" key="2">
    <source>
        <dbReference type="Pfam" id="PF00933"/>
    </source>
</evidence>
<feature type="non-terminal residue" evidence="3">
    <location>
        <position position="1"/>
    </location>
</feature>
<evidence type="ECO:0000313" key="3">
    <source>
        <dbReference type="EMBL" id="OPL20616.1"/>
    </source>
</evidence>
<keyword evidence="1" id="KW-0378">Hydrolase</keyword>
<feature type="non-terminal residue" evidence="3">
    <location>
        <position position="170"/>
    </location>
</feature>
<dbReference type="GO" id="GO:0045493">
    <property type="term" value="P:xylan catabolic process"/>
    <property type="evidence" value="ECO:0007669"/>
    <property type="project" value="InterPro"/>
</dbReference>
<dbReference type="PANTHER" id="PTHR42721">
    <property type="entry name" value="SUGAR HYDROLASE-RELATED"/>
    <property type="match status" value="1"/>
</dbReference>
<dbReference type="PANTHER" id="PTHR42721:SF42">
    <property type="entry name" value="FIBRONECTIN TYPE III-LIKE DOMAIN-CONTAINING PROTEIN"/>
    <property type="match status" value="1"/>
</dbReference>
<dbReference type="GO" id="GO:0009044">
    <property type="term" value="F:xylan 1,4-beta-xylosidase activity"/>
    <property type="evidence" value="ECO:0007669"/>
    <property type="project" value="InterPro"/>
</dbReference>
<dbReference type="Pfam" id="PF00933">
    <property type="entry name" value="Glyco_hydro_3"/>
    <property type="match status" value="1"/>
</dbReference>
<protein>
    <recommendedName>
        <fullName evidence="2">Glycoside hydrolase family 3 N-terminal domain-containing protein</fullName>
    </recommendedName>
</protein>
<dbReference type="Proteomes" id="UP000266721">
    <property type="component" value="Unassembled WGS sequence"/>
</dbReference>
<name>A0A409V6X0_MYTGA</name>
<dbReference type="InterPro" id="IPR044993">
    <property type="entry name" value="BXL"/>
</dbReference>
<keyword evidence="4" id="KW-1185">Reference proteome</keyword>